<feature type="region of interest" description="Disordered" evidence="1">
    <location>
        <begin position="1"/>
        <end position="23"/>
    </location>
</feature>
<reference evidence="2" key="1">
    <citation type="submission" date="2018-05" db="EMBL/GenBank/DDBJ databases">
        <authorList>
            <person name="Lanie J.A."/>
            <person name="Ng W.-L."/>
            <person name="Kazmierczak K.M."/>
            <person name="Andrzejewski T.M."/>
            <person name="Davidsen T.M."/>
            <person name="Wayne K.J."/>
            <person name="Tettelin H."/>
            <person name="Glass J.I."/>
            <person name="Rusch D."/>
            <person name="Podicherti R."/>
            <person name="Tsui H.-C.T."/>
            <person name="Winkler M.E."/>
        </authorList>
    </citation>
    <scope>NUCLEOTIDE SEQUENCE</scope>
</reference>
<evidence type="ECO:0000313" key="2">
    <source>
        <dbReference type="EMBL" id="SVE15228.1"/>
    </source>
</evidence>
<proteinExistence type="predicted"/>
<organism evidence="2">
    <name type="scientific">marine metagenome</name>
    <dbReference type="NCBI Taxonomy" id="408172"/>
    <lineage>
        <taxon>unclassified sequences</taxon>
        <taxon>metagenomes</taxon>
        <taxon>ecological metagenomes</taxon>
    </lineage>
</organism>
<accession>A0A383B765</accession>
<dbReference type="AlphaFoldDB" id="A0A383B765"/>
<evidence type="ECO:0000256" key="1">
    <source>
        <dbReference type="SAM" id="MobiDB-lite"/>
    </source>
</evidence>
<protein>
    <submittedName>
        <fullName evidence="2">Uncharacterized protein</fullName>
    </submittedName>
</protein>
<sequence length="45" mass="5137">MVRGAPSPTFAKSIEQPQSKKNPLESEIWCKKIICFVIVLRFSDN</sequence>
<dbReference type="EMBL" id="UINC01197639">
    <property type="protein sequence ID" value="SVE15228.1"/>
    <property type="molecule type" value="Genomic_DNA"/>
</dbReference>
<name>A0A383B765_9ZZZZ</name>
<feature type="non-terminal residue" evidence="2">
    <location>
        <position position="45"/>
    </location>
</feature>
<gene>
    <name evidence="2" type="ORF">METZ01_LOCUS468082</name>
</gene>